<reference evidence="3 4" key="1">
    <citation type="submission" date="2019-04" db="EMBL/GenBank/DDBJ databases">
        <title>Three New Species of Nocardioides, Nocardioides euryhalodurans sp. nov., Nocardioides seonyuensis sp. nov. and Nocardioides eburneoflavus sp. nov. Isolated from Soil.</title>
        <authorList>
            <person name="Roh S.G."/>
            <person name="Lee C."/>
            <person name="Kim M.-K."/>
            <person name="Kim S.B."/>
        </authorList>
    </citation>
    <scope>NUCLEOTIDE SEQUENCE [LARGE SCALE GENOMIC DNA]</scope>
    <source>
        <strain evidence="3 4">MMS17-SY213</strain>
    </source>
</reference>
<comment type="caution">
    <text evidence="3">The sequence shown here is derived from an EMBL/GenBank/DDBJ whole genome shotgun (WGS) entry which is preliminary data.</text>
</comment>
<proteinExistence type="predicted"/>
<dbReference type="EMBL" id="SRRO01000001">
    <property type="protein sequence ID" value="TGN65577.1"/>
    <property type="molecule type" value="Genomic_DNA"/>
</dbReference>
<protein>
    <submittedName>
        <fullName evidence="3">XRE family transcriptional regulator</fullName>
    </submittedName>
</protein>
<dbReference type="InterPro" id="IPR001387">
    <property type="entry name" value="Cro/C1-type_HTH"/>
</dbReference>
<dbReference type="Pfam" id="PF13560">
    <property type="entry name" value="HTH_31"/>
    <property type="match status" value="1"/>
</dbReference>
<feature type="region of interest" description="Disordered" evidence="1">
    <location>
        <begin position="1"/>
        <end position="25"/>
    </location>
</feature>
<dbReference type="Gene3D" id="1.10.260.40">
    <property type="entry name" value="lambda repressor-like DNA-binding domains"/>
    <property type="match status" value="1"/>
</dbReference>
<keyword evidence="4" id="KW-1185">Reference proteome</keyword>
<evidence type="ECO:0000259" key="2">
    <source>
        <dbReference type="PROSITE" id="PS50943"/>
    </source>
</evidence>
<gene>
    <name evidence="3" type="ORF">EXE59_17650</name>
</gene>
<dbReference type="CDD" id="cd00093">
    <property type="entry name" value="HTH_XRE"/>
    <property type="match status" value="1"/>
</dbReference>
<evidence type="ECO:0000313" key="4">
    <source>
        <dbReference type="Proteomes" id="UP000297496"/>
    </source>
</evidence>
<dbReference type="GO" id="GO:0003677">
    <property type="term" value="F:DNA binding"/>
    <property type="evidence" value="ECO:0007669"/>
    <property type="project" value="InterPro"/>
</dbReference>
<sequence length="232" mass="26494">MRETSGDEPAREPAGEPVHEPEAGPVLEPVLEPAWDAMVNWSEAEREWWFMGPFAGQVPGLVRRIRRILDVSQRGLAGLLGVSQSVVARWETGRTSPRVAVVQQMLQLAGLRVGFTDAETGQQVVPMRADGARTHAGSRFPAHVDLRARGWWLPRRLRAMTSIEAWQWLDRSRAARDPAVGFCLSPHDKRRERERWGVPDDHPAVHQFAAEVEWREEQLERRRQEIKRRRAG</sequence>
<dbReference type="RefSeq" id="WP_135840071.1">
    <property type="nucleotide sequence ID" value="NZ_SRRO01000001.1"/>
</dbReference>
<dbReference type="SMART" id="SM00530">
    <property type="entry name" value="HTH_XRE"/>
    <property type="match status" value="1"/>
</dbReference>
<evidence type="ECO:0000256" key="1">
    <source>
        <dbReference type="SAM" id="MobiDB-lite"/>
    </source>
</evidence>
<dbReference type="SUPFAM" id="SSF47413">
    <property type="entry name" value="lambda repressor-like DNA-binding domains"/>
    <property type="match status" value="1"/>
</dbReference>
<organism evidence="3 4">
    <name type="scientific">Nocardioides eburneiflavus</name>
    <dbReference type="NCBI Taxonomy" id="2518372"/>
    <lineage>
        <taxon>Bacteria</taxon>
        <taxon>Bacillati</taxon>
        <taxon>Actinomycetota</taxon>
        <taxon>Actinomycetes</taxon>
        <taxon>Propionibacteriales</taxon>
        <taxon>Nocardioidaceae</taxon>
        <taxon>Nocardioides</taxon>
    </lineage>
</organism>
<name>A0A4Z1CI72_9ACTN</name>
<dbReference type="AlphaFoldDB" id="A0A4Z1CI72"/>
<accession>A0A4Z1CI72</accession>
<evidence type="ECO:0000313" key="3">
    <source>
        <dbReference type="EMBL" id="TGN65577.1"/>
    </source>
</evidence>
<dbReference type="OrthoDB" id="3776222at2"/>
<dbReference type="PROSITE" id="PS50943">
    <property type="entry name" value="HTH_CROC1"/>
    <property type="match status" value="1"/>
</dbReference>
<dbReference type="Proteomes" id="UP000297496">
    <property type="component" value="Unassembled WGS sequence"/>
</dbReference>
<dbReference type="InterPro" id="IPR010982">
    <property type="entry name" value="Lambda_DNA-bd_dom_sf"/>
</dbReference>
<feature type="compositionally biased region" description="Basic and acidic residues" evidence="1">
    <location>
        <begin position="1"/>
        <end position="22"/>
    </location>
</feature>
<feature type="domain" description="HTH cro/C1-type" evidence="2">
    <location>
        <begin position="62"/>
        <end position="116"/>
    </location>
</feature>